<evidence type="ECO:0000256" key="3">
    <source>
        <dbReference type="ARBA" id="ARBA00022679"/>
    </source>
</evidence>
<dbReference type="PANTHER" id="PTHR43836">
    <property type="entry name" value="CATECHOL O-METHYLTRANSFERASE 1-RELATED"/>
    <property type="match status" value="1"/>
</dbReference>
<keyword evidence="5" id="KW-0128">Catecholamine metabolism</keyword>
<dbReference type="Gene3D" id="3.40.50.150">
    <property type="entry name" value="Vaccinia Virus protein VP39"/>
    <property type="match status" value="1"/>
</dbReference>
<evidence type="ECO:0000313" key="7">
    <source>
        <dbReference type="EMBL" id="CAK0790508.1"/>
    </source>
</evidence>
<dbReference type="EMBL" id="CAUYUJ010000436">
    <property type="protein sequence ID" value="CAK0790508.1"/>
    <property type="molecule type" value="Genomic_DNA"/>
</dbReference>
<reference evidence="7" key="1">
    <citation type="submission" date="2023-10" db="EMBL/GenBank/DDBJ databases">
        <authorList>
            <person name="Chen Y."/>
            <person name="Shah S."/>
            <person name="Dougan E. K."/>
            <person name="Thang M."/>
            <person name="Chan C."/>
        </authorList>
    </citation>
    <scope>NUCLEOTIDE SEQUENCE [LARGE SCALE GENOMIC DNA]</scope>
</reference>
<dbReference type="PANTHER" id="PTHR43836:SF2">
    <property type="entry name" value="CATECHOL O-METHYLTRANSFERASE 1-RELATED"/>
    <property type="match status" value="1"/>
</dbReference>
<evidence type="ECO:0000313" key="8">
    <source>
        <dbReference type="Proteomes" id="UP001189429"/>
    </source>
</evidence>
<dbReference type="InterPro" id="IPR002935">
    <property type="entry name" value="SAM_O-MeTrfase"/>
</dbReference>
<evidence type="ECO:0000256" key="1">
    <source>
        <dbReference type="ARBA" id="ARBA00012880"/>
    </source>
</evidence>
<evidence type="ECO:0000256" key="6">
    <source>
        <dbReference type="ARBA" id="ARBA00023453"/>
    </source>
</evidence>
<gene>
    <name evidence="7" type="ORF">PCOR1329_LOCUS1766</name>
</gene>
<protein>
    <recommendedName>
        <fullName evidence="1">catechol O-methyltransferase</fullName>
        <ecNumber evidence="1">2.1.1.6</ecNumber>
    </recommendedName>
</protein>
<keyword evidence="8" id="KW-1185">Reference proteome</keyword>
<keyword evidence="4" id="KW-0949">S-adenosyl-L-methionine</keyword>
<keyword evidence="3" id="KW-0808">Transferase</keyword>
<proteinExistence type="inferred from homology"/>
<organism evidence="7 8">
    <name type="scientific">Prorocentrum cordatum</name>
    <dbReference type="NCBI Taxonomy" id="2364126"/>
    <lineage>
        <taxon>Eukaryota</taxon>
        <taxon>Sar</taxon>
        <taxon>Alveolata</taxon>
        <taxon>Dinophyceae</taxon>
        <taxon>Prorocentrales</taxon>
        <taxon>Prorocentraceae</taxon>
        <taxon>Prorocentrum</taxon>
    </lineage>
</organism>
<dbReference type="PROSITE" id="PS51682">
    <property type="entry name" value="SAM_OMT_I"/>
    <property type="match status" value="1"/>
</dbReference>
<sequence length="209" mass="22200">MRTPRVVTVELDPVNAVVAKTFLLMAGLSADVEVWPGGSAGVADELLARFGPGSVAMLFMDHRGSLFHEDLRSFEDAGLLADGAAVVADNVLKPGAPQFLWLASRSRSLEARFLQVPEFGLGHQALEDWMAVCRFRARAGGALGPEATEACPAAVVRLARRCDEMRRLTLVRRGGVGMAEWAAHSAETKAALQALGIGADVPDLPLMPG</sequence>
<accession>A0ABN9PCE3</accession>
<comment type="caution">
    <text evidence="7">The sequence shown here is derived from an EMBL/GenBank/DDBJ whole genome shotgun (WGS) entry which is preliminary data.</text>
</comment>
<evidence type="ECO:0000256" key="4">
    <source>
        <dbReference type="ARBA" id="ARBA00022691"/>
    </source>
</evidence>
<dbReference type="SUPFAM" id="SSF53335">
    <property type="entry name" value="S-adenosyl-L-methionine-dependent methyltransferases"/>
    <property type="match status" value="1"/>
</dbReference>
<keyword evidence="2" id="KW-0489">Methyltransferase</keyword>
<evidence type="ECO:0000256" key="5">
    <source>
        <dbReference type="ARBA" id="ARBA00022939"/>
    </source>
</evidence>
<dbReference type="Proteomes" id="UP001189429">
    <property type="component" value="Unassembled WGS sequence"/>
</dbReference>
<comment type="similarity">
    <text evidence="6">Belongs to the class I-like SAM-binding methyltransferase superfamily. Cation-dependent O-methyltransferase family.</text>
</comment>
<dbReference type="InterPro" id="IPR029063">
    <property type="entry name" value="SAM-dependent_MTases_sf"/>
</dbReference>
<evidence type="ECO:0000256" key="2">
    <source>
        <dbReference type="ARBA" id="ARBA00022603"/>
    </source>
</evidence>
<dbReference type="EC" id="2.1.1.6" evidence="1"/>
<name>A0ABN9PCE3_9DINO</name>